<dbReference type="EMBL" id="CP068393">
    <property type="protein sequence ID" value="QUC67854.1"/>
    <property type="molecule type" value="Genomic_DNA"/>
</dbReference>
<protein>
    <submittedName>
        <fullName evidence="1">GNAT family N-acetyltransferase</fullName>
    </submittedName>
</protein>
<evidence type="ECO:0000313" key="1">
    <source>
        <dbReference type="EMBL" id="QUC67854.1"/>
    </source>
</evidence>
<organism evidence="1 2">
    <name type="scientific">Aristaeella hokkaidonensis</name>
    <dbReference type="NCBI Taxonomy" id="3046382"/>
    <lineage>
        <taxon>Bacteria</taxon>
        <taxon>Bacillati</taxon>
        <taxon>Bacillota</taxon>
        <taxon>Clostridia</taxon>
        <taxon>Eubacteriales</taxon>
        <taxon>Aristaeellaceae</taxon>
        <taxon>Aristaeella</taxon>
    </lineage>
</organism>
<gene>
    <name evidence="1" type="ORF">JYE49_03910</name>
</gene>
<reference evidence="1" key="1">
    <citation type="submission" date="2021-01" db="EMBL/GenBank/DDBJ databases">
        <title>Complete genome sequence of Clostridiales bacterium R-7.</title>
        <authorList>
            <person name="Mahoney-Kurpe S.C."/>
            <person name="Palevich N."/>
            <person name="Koike S."/>
            <person name="Moon C.D."/>
            <person name="Attwood G.T."/>
        </authorList>
    </citation>
    <scope>NUCLEOTIDE SEQUENCE</scope>
    <source>
        <strain evidence="1">R-7</strain>
    </source>
</reference>
<accession>A0AC61MXW1</accession>
<keyword evidence="2" id="KW-1185">Reference proteome</keyword>
<dbReference type="Proteomes" id="UP000682782">
    <property type="component" value="Chromosome"/>
</dbReference>
<sequence>MKLNIRRMREEDLEPLHRLLSDPLVMKYLEPPFSEKKTAAFLKNCGMKEEPLVFTVDDENGFAGYVICHPYDPDSMEIG</sequence>
<name>A0AC61MXW1_9FIRM</name>
<evidence type="ECO:0000313" key="2">
    <source>
        <dbReference type="Proteomes" id="UP000682782"/>
    </source>
</evidence>
<proteinExistence type="predicted"/>